<feature type="compositionally biased region" description="Low complexity" evidence="1">
    <location>
        <begin position="22"/>
        <end position="35"/>
    </location>
</feature>
<dbReference type="Proteomes" id="UP001218218">
    <property type="component" value="Unassembled WGS sequence"/>
</dbReference>
<evidence type="ECO:0000259" key="3">
    <source>
        <dbReference type="Pfam" id="PF20153"/>
    </source>
</evidence>
<keyword evidence="2" id="KW-1133">Transmembrane helix</keyword>
<evidence type="ECO:0000313" key="4">
    <source>
        <dbReference type="EMBL" id="KAJ7347902.1"/>
    </source>
</evidence>
<dbReference type="Pfam" id="PF20153">
    <property type="entry name" value="DUF6535"/>
    <property type="match status" value="1"/>
</dbReference>
<comment type="caution">
    <text evidence="4">The sequence shown here is derived from an EMBL/GenBank/DDBJ whole genome shotgun (WGS) entry which is preliminary data.</text>
</comment>
<proteinExistence type="predicted"/>
<keyword evidence="2" id="KW-0812">Transmembrane</keyword>
<dbReference type="InterPro" id="IPR045338">
    <property type="entry name" value="DUF6535"/>
</dbReference>
<accession>A0AAD7A1V9</accession>
<protein>
    <recommendedName>
        <fullName evidence="3">DUF6535 domain-containing protein</fullName>
    </recommendedName>
</protein>
<dbReference type="EMBL" id="JARIHO010000018">
    <property type="protein sequence ID" value="KAJ7347902.1"/>
    <property type="molecule type" value="Genomic_DNA"/>
</dbReference>
<evidence type="ECO:0000256" key="2">
    <source>
        <dbReference type="SAM" id="Phobius"/>
    </source>
</evidence>
<evidence type="ECO:0000313" key="5">
    <source>
        <dbReference type="Proteomes" id="UP001218218"/>
    </source>
</evidence>
<feature type="region of interest" description="Disordered" evidence="1">
    <location>
        <begin position="1"/>
        <end position="68"/>
    </location>
</feature>
<evidence type="ECO:0000256" key="1">
    <source>
        <dbReference type="SAM" id="MobiDB-lite"/>
    </source>
</evidence>
<keyword evidence="5" id="KW-1185">Reference proteome</keyword>
<reference evidence="4" key="1">
    <citation type="submission" date="2023-03" db="EMBL/GenBank/DDBJ databases">
        <title>Massive genome expansion in bonnet fungi (Mycena s.s.) driven by repeated elements and novel gene families across ecological guilds.</title>
        <authorList>
            <consortium name="Lawrence Berkeley National Laboratory"/>
            <person name="Harder C.B."/>
            <person name="Miyauchi S."/>
            <person name="Viragh M."/>
            <person name="Kuo A."/>
            <person name="Thoen E."/>
            <person name="Andreopoulos B."/>
            <person name="Lu D."/>
            <person name="Skrede I."/>
            <person name="Drula E."/>
            <person name="Henrissat B."/>
            <person name="Morin E."/>
            <person name="Kohler A."/>
            <person name="Barry K."/>
            <person name="LaButti K."/>
            <person name="Morin E."/>
            <person name="Salamov A."/>
            <person name="Lipzen A."/>
            <person name="Mereny Z."/>
            <person name="Hegedus B."/>
            <person name="Baldrian P."/>
            <person name="Stursova M."/>
            <person name="Weitz H."/>
            <person name="Taylor A."/>
            <person name="Grigoriev I.V."/>
            <person name="Nagy L.G."/>
            <person name="Martin F."/>
            <person name="Kauserud H."/>
        </authorList>
    </citation>
    <scope>NUCLEOTIDE SEQUENCE</scope>
    <source>
        <strain evidence="4">CBHHK002</strain>
    </source>
</reference>
<feature type="compositionally biased region" description="Basic and acidic residues" evidence="1">
    <location>
        <begin position="52"/>
        <end position="68"/>
    </location>
</feature>
<gene>
    <name evidence="4" type="ORF">DFH08DRAFT_866857</name>
</gene>
<feature type="transmembrane region" description="Helical" evidence="2">
    <location>
        <begin position="236"/>
        <end position="254"/>
    </location>
</feature>
<organism evidence="4 5">
    <name type="scientific">Mycena albidolilacea</name>
    <dbReference type="NCBI Taxonomy" id="1033008"/>
    <lineage>
        <taxon>Eukaryota</taxon>
        <taxon>Fungi</taxon>
        <taxon>Dikarya</taxon>
        <taxon>Basidiomycota</taxon>
        <taxon>Agaricomycotina</taxon>
        <taxon>Agaricomycetes</taxon>
        <taxon>Agaricomycetidae</taxon>
        <taxon>Agaricales</taxon>
        <taxon>Marasmiineae</taxon>
        <taxon>Mycenaceae</taxon>
        <taxon>Mycena</taxon>
    </lineage>
</organism>
<sequence length="984" mass="111366">MDLSRELESQAGSTPHHSERGSVLSRLASATSRLLQGRRSGKTKATNPDSAAFDHTEQDPEKGNYSKAENEEACAKIWSIYVGEAERYDKALIESWRADMEGMLIFSGLFSASLTAFLIESYKILQPDSGDLTVAAIMQVSQQLAAITSNTTFVLQSPPSFNPTTASLWCNALWFISLSLSLTCALLATLVEQWAREFLHKTEMRPSPVRRARIFSFLYFGLKRFRMHTIVDVIPFLLHASLLLFFAGLIAFLLPVNHIMMYLMGIALCVFLLLYAVLTLLPVVHPDCPYRTPLSAPLWSFLQTLFGLFDEAFCSLGDTITDSVVDSALRNTQSRDQRALQWTLDSLIDDVELLPFVEAIPDLIYGPNGFRRVNDHLFDAILGTTEEASPLVARICNLISATHGMAPDDPLRARRCTAGQRAIWTLCMMPCAWDRYFNIKPALFDGFDPSLSMTVLLAVRYQAQRWSRALVGMLHGLLVNHDLSSVYFRDENLPTVQRLLRLVLNQEDLFVSPFAQIFRSSEKNPNPCSVPFGELELYHGFGDLRPTALQLEKTRRIVAALHDSHDWAYNCLVFVSLFVSEGLDGFPYQGMDPLFEPMRTCSTILSEIESDPPKRTIPTVAPFIRVGFPPTMANLKVEFVWDNPNQLDVLARIAFRLCRFPSPSIEVRTYLHDRRNDAAIRYALTDCDLVGLARELSDYLPHTLRPDDFGVDRIVCDITTVASCVHSDLAAIRFIDDVLARRPPDLLPQHSAFKAVRYLRCLRQVRRELETVEYTSEFDSLPHLQEICQDELLRPLSPLFLPQNVHIPTVIESLHTHLLNDYISFLSDFFQNLVPAAARIMIPAFYGYIDSDPRLWTTVDRDVQHRFFAAILTFTKSLKPYSRSDWALIEERLWGCDLFWIHFYWEGPAPSLDGIEPSCLPLLREALKLYNTAAAEARPEEDIQMDTTSSKRLLAQVEEISSRLVPVSDTTTDVENGEHDVGND</sequence>
<feature type="domain" description="DUF6535" evidence="3">
    <location>
        <begin position="78"/>
        <end position="254"/>
    </location>
</feature>
<dbReference type="AlphaFoldDB" id="A0AAD7A1V9"/>
<feature type="transmembrane region" description="Helical" evidence="2">
    <location>
        <begin position="261"/>
        <end position="284"/>
    </location>
</feature>
<name>A0AAD7A1V9_9AGAR</name>
<keyword evidence="2" id="KW-0472">Membrane</keyword>